<name>A0AB39KP66_9CAUL</name>
<organism evidence="2">
    <name type="scientific">Caulobacter sp. 73W</name>
    <dbReference type="NCBI Taxonomy" id="3161137"/>
    <lineage>
        <taxon>Bacteria</taxon>
        <taxon>Pseudomonadati</taxon>
        <taxon>Pseudomonadota</taxon>
        <taxon>Alphaproteobacteria</taxon>
        <taxon>Caulobacterales</taxon>
        <taxon>Caulobacteraceae</taxon>
        <taxon>Caulobacter</taxon>
    </lineage>
</organism>
<gene>
    <name evidence="2" type="ORF">ABOZ73_11290</name>
</gene>
<accession>A0AB39KP66</accession>
<sequence length="77" mass="8411">MVQRFCVEAFDSVGDRSPSHTELVGSGADAERRAAELGYRHAEVRVIDLSDDEPAPVSTSSPPTSAGGFEDRFMRRQ</sequence>
<evidence type="ECO:0000313" key="2">
    <source>
        <dbReference type="EMBL" id="XDO95398.1"/>
    </source>
</evidence>
<feature type="region of interest" description="Disordered" evidence="1">
    <location>
        <begin position="50"/>
        <end position="77"/>
    </location>
</feature>
<reference evidence="2" key="1">
    <citation type="submission" date="2024-06" db="EMBL/GenBank/DDBJ databases">
        <title>Caulobacter inopinatus, sp. nov.</title>
        <authorList>
            <person name="Donachie S.P."/>
        </authorList>
    </citation>
    <scope>NUCLEOTIDE SEQUENCE</scope>
    <source>
        <strain evidence="2">73W</strain>
    </source>
</reference>
<evidence type="ECO:0000256" key="1">
    <source>
        <dbReference type="SAM" id="MobiDB-lite"/>
    </source>
</evidence>
<dbReference type="AlphaFoldDB" id="A0AB39KP66"/>
<dbReference type="RefSeq" id="WP_369058247.1">
    <property type="nucleotide sequence ID" value="NZ_CP158375.1"/>
</dbReference>
<proteinExistence type="predicted"/>
<feature type="compositionally biased region" description="Low complexity" evidence="1">
    <location>
        <begin position="55"/>
        <end position="66"/>
    </location>
</feature>
<protein>
    <submittedName>
        <fullName evidence="2">Uncharacterized protein</fullName>
    </submittedName>
</protein>
<dbReference type="EMBL" id="CP158375">
    <property type="protein sequence ID" value="XDO95398.1"/>
    <property type="molecule type" value="Genomic_DNA"/>
</dbReference>